<dbReference type="Gene3D" id="2.60.40.10">
    <property type="entry name" value="Immunoglobulins"/>
    <property type="match status" value="12"/>
</dbReference>
<dbReference type="InterPro" id="IPR012334">
    <property type="entry name" value="Pectin_lyas_fold"/>
</dbReference>
<dbReference type="NCBIfam" id="NF041518">
    <property type="entry name" value="choice_anch_Q"/>
    <property type="match status" value="1"/>
</dbReference>
<dbReference type="CDD" id="cd00146">
    <property type="entry name" value="PKD"/>
    <property type="match status" value="5"/>
</dbReference>
<dbReference type="EMBL" id="CP107006">
    <property type="protein sequence ID" value="UYQ95115.1"/>
    <property type="molecule type" value="Genomic_DNA"/>
</dbReference>
<dbReference type="Gene3D" id="3.40.50.1820">
    <property type="entry name" value="alpha/beta hydrolase"/>
    <property type="match status" value="1"/>
</dbReference>
<evidence type="ECO:0000313" key="4">
    <source>
        <dbReference type="Proteomes" id="UP001162741"/>
    </source>
</evidence>
<feature type="domain" description="PKD" evidence="2">
    <location>
        <begin position="1506"/>
        <end position="1574"/>
    </location>
</feature>
<dbReference type="InterPro" id="IPR026444">
    <property type="entry name" value="Secre_tail"/>
</dbReference>
<dbReference type="RefSeq" id="WP_264282902.1">
    <property type="nucleotide sequence ID" value="NZ_CP107006.1"/>
</dbReference>
<reference evidence="3" key="1">
    <citation type="submission" date="2022-10" db="EMBL/GenBank/DDBJ databases">
        <title>Chitinophaga sp. nov., isolated from soil.</title>
        <authorList>
            <person name="Jeon C.O."/>
        </authorList>
    </citation>
    <scope>NUCLEOTIDE SEQUENCE</scope>
    <source>
        <strain evidence="3">R8</strain>
    </source>
</reference>
<dbReference type="InterPro" id="IPR035986">
    <property type="entry name" value="PKD_dom_sf"/>
</dbReference>
<evidence type="ECO:0000256" key="1">
    <source>
        <dbReference type="SAM" id="SignalP"/>
    </source>
</evidence>
<name>A0ABY6J604_9BACT</name>
<dbReference type="SMART" id="SM00710">
    <property type="entry name" value="PbH1"/>
    <property type="match status" value="7"/>
</dbReference>
<dbReference type="InterPro" id="IPR029865">
    <property type="entry name" value="KIAA0319-like"/>
</dbReference>
<evidence type="ECO:0000313" key="3">
    <source>
        <dbReference type="EMBL" id="UYQ95115.1"/>
    </source>
</evidence>
<dbReference type="InterPro" id="IPR000601">
    <property type="entry name" value="PKD_dom"/>
</dbReference>
<dbReference type="InterPro" id="IPR003961">
    <property type="entry name" value="FN3_dom"/>
</dbReference>
<keyword evidence="1" id="KW-0732">Signal</keyword>
<dbReference type="InterPro" id="IPR006626">
    <property type="entry name" value="PbH1"/>
</dbReference>
<dbReference type="SMART" id="SM00089">
    <property type="entry name" value="PKD"/>
    <property type="match status" value="12"/>
</dbReference>
<dbReference type="Pfam" id="PF22352">
    <property type="entry name" value="K319L-like_PKD"/>
    <property type="match status" value="12"/>
</dbReference>
<organism evidence="3 4">
    <name type="scientific">Chitinophaga horti</name>
    <dbReference type="NCBI Taxonomy" id="2920382"/>
    <lineage>
        <taxon>Bacteria</taxon>
        <taxon>Pseudomonadati</taxon>
        <taxon>Bacteroidota</taxon>
        <taxon>Chitinophagia</taxon>
        <taxon>Chitinophagales</taxon>
        <taxon>Chitinophagaceae</taxon>
        <taxon>Chitinophaga</taxon>
    </lineage>
</organism>
<proteinExistence type="predicted"/>
<dbReference type="PANTHER" id="PTHR46182">
    <property type="entry name" value="FI19480P1"/>
    <property type="match status" value="1"/>
</dbReference>
<evidence type="ECO:0000259" key="2">
    <source>
        <dbReference type="PROSITE" id="PS50093"/>
    </source>
</evidence>
<dbReference type="SUPFAM" id="SSF51126">
    <property type="entry name" value="Pectin lyase-like"/>
    <property type="match status" value="1"/>
</dbReference>
<keyword evidence="4" id="KW-1185">Reference proteome</keyword>
<sequence>MKNLLQLMPKVRAGIFCMIMLHMLQPRAMAQGDQTAIKAGNFNAWLHLPDDYNSTTETYPLLLFFHGVGEGGSLNAVLTHGLPKLIARGAKMEYTVGGKLFKFIVVSPQVSTGGWMNADNLDGVLESIKKNYRVDLSRIYITGLSAGGYATWNYPAAKPEYAKKIAAIAPVSAAGVDYENTLCNIATYDVKLRTYCGSNDQFYYLVDKYLTQINACNPPVKATSVITAGAGHTGSYWDQAFATDNRYNTPNMYEWMLQYRRTDVGVPGNTLPTANAGSDVTITLPTASVSLDGSASRDADGTIATYSWTKKSGPAVGTITPANAAKTSITGLTTAGTYVYTLTVTDNAGGTASDDVTIIVRSSANTAPVANAGTAQTITLPTNTVSLDGSASTDAEGTITYAWTKVSGGTAAISTANAAKTNVTGLAAGTYVFQLTVTDAGGLTNSSTVTVTVNAAPAAPVAKVAASAISITLPTTTATLDGSVSTGTITSYAWTKVSGPTGGTISTSSASKTTVSGLQAGAYVYKLAVTSAAGTSEATVTVNVTAAATSGDCASCKLTVTPNAEGGVWMDLSGKGLQPGDTICIKAGKYTYIEFFNATGSAEKPLVFINCGGIVESGDGGDRGFSFRNVKYFKFTGTGTGDKYGFKANGASKYIPSGFSAGKGCTDYEVEHLEITKAEAGILCKINPDCDPETWYPNFAIRNLKFHDIYIHDVLGEGMYIGHTSQNGVTMTCNGATITQPPPRIYNCKVYNVTTDGTGWDGIQVSTVPEGLEIYNNKVLNYGLENKGSQQAGIIFGGEGIGSIHDNLVSKGTGNGIQVFGSTHIDVYNNVVNEAGYDGTSEGQDAIFIDDKPTKLLYKPIQVYVFNNTVVKSKRNGIMFFNSQGTVAAGNLFYNNLIVAPGSLATKGTRAYLEVDRSIDFKEANNYFEADINNVKFVNPAGNDFHLQASSPAIDKGQDLSAYGIKRDFDGEARPYGAAYDAGADEYTGATPTNKTPTANAGTDITVTLPTNTASLDGSGSTDADGNIATWAWVKKSGPTAGGGAITTAGASKTTVTGLVEGTYVFTLTVTDDKGATHSDDVTVTVKAAAVNVAPVAKAGADVTITLPTNSVSLDGSTSTDSDGTITKWAWTKKSGPTAGGGTITTAAASKTTVTGLLEGTYTFTLTVTDDKGATHSDDVTVTVKAAAVNVAPVAKAGADVTITLPTNSVSLDGSTSTDSDGTITKWAWTKKSGPTAGGGTITTAAASKTTVTGLLEGTYIFTLTVTDDKGATHSDDVVITVKAAANVAPVAKAGADVSVSLPTNTVALDGGSSTDSDGTIAKWAWTKQSGPTGGAIASPAAAKTNITSLIEGTYVYRLTVTDDKGLTHFDDVTITVKPAAANDAPTANAGADITITLPTSSAALDASGSTDTDGTIAKYVWTKVSGPAGGAISNAAVAKTTVTGLLEGTYVYAVTVTDNNGATATDEVTIVVKAAIANVKPVANAGSTQTITLPTSAVSLDGSASSDADGSIASYQWKKTSGPAGGAIANTSSARTNVTGLTEGTYVFTLTVTDDGGLTSTADVTVVVSPAPNRPPVVYAGADITITLPTNSTTLDASLSYDPDGAIVNYSWKKTSGPSGFAFANGSSAKTLVTNLVAGTYVFTVTATDDKGLTAFDDIIVTVQAINNAAPIANAGPDVSITLPASETQLNGSGSLDTDGTIASYKWVQVYGPAASIANSNVANTSVSGLAQGEYIFELTVVDNNGATASDRITILVLAEPNGKPVANAGGDRTVTLPFTALELDGTGSYDTDGTITGYSWKKISGPAEGEIVGSNAAGPNLVGLVAGVYEFELTVTDNKFETATDVVRITVKAPEDEPVQINMYPNPARDNLRVELKNKELKNVTVVIYNSFGQVVKMIRVGNTNGGWHNNIQITDLASGVYVLKVDADGVKYAKMFIKAGH</sequence>
<dbReference type="Proteomes" id="UP001162741">
    <property type="component" value="Chromosome"/>
</dbReference>
<gene>
    <name evidence="3" type="ORF">MKQ68_08400</name>
</gene>
<protein>
    <submittedName>
        <fullName evidence="3">PKD domain-containing protein</fullName>
    </submittedName>
</protein>
<dbReference type="PANTHER" id="PTHR46182:SF2">
    <property type="entry name" value="FI19480P1"/>
    <property type="match status" value="1"/>
</dbReference>
<dbReference type="InterPro" id="IPR029058">
    <property type="entry name" value="AB_hydrolase_fold"/>
</dbReference>
<feature type="signal peptide" evidence="1">
    <location>
        <begin position="1"/>
        <end position="30"/>
    </location>
</feature>
<dbReference type="Pfam" id="PF18962">
    <property type="entry name" value="Por_Secre_tail"/>
    <property type="match status" value="1"/>
</dbReference>
<dbReference type="InterPro" id="IPR013783">
    <property type="entry name" value="Ig-like_fold"/>
</dbReference>
<dbReference type="InterPro" id="IPR022409">
    <property type="entry name" value="PKD/Chitinase_dom"/>
</dbReference>
<dbReference type="InterPro" id="IPR059226">
    <property type="entry name" value="Choice_anch_Q_dom"/>
</dbReference>
<dbReference type="NCBIfam" id="TIGR04183">
    <property type="entry name" value="Por_Secre_tail"/>
    <property type="match status" value="1"/>
</dbReference>
<accession>A0ABY6J604</accession>
<dbReference type="InterPro" id="IPR011050">
    <property type="entry name" value="Pectin_lyase_fold/virulence"/>
</dbReference>
<feature type="chain" id="PRO_5045425980" evidence="1">
    <location>
        <begin position="31"/>
        <end position="1944"/>
    </location>
</feature>
<feature type="domain" description="PKD" evidence="2">
    <location>
        <begin position="1119"/>
        <end position="1189"/>
    </location>
</feature>
<feature type="domain" description="PKD" evidence="2">
    <location>
        <begin position="384"/>
        <end position="458"/>
    </location>
</feature>
<feature type="domain" description="PKD" evidence="2">
    <location>
        <begin position="301"/>
        <end position="365"/>
    </location>
</feature>
<dbReference type="Gene3D" id="2.160.20.10">
    <property type="entry name" value="Single-stranded right-handed beta-helix, Pectin lyase-like"/>
    <property type="match status" value="1"/>
</dbReference>
<dbReference type="SMART" id="SM00060">
    <property type="entry name" value="FN3"/>
    <property type="match status" value="9"/>
</dbReference>
<dbReference type="PROSITE" id="PS50093">
    <property type="entry name" value="PKD"/>
    <property type="match status" value="4"/>
</dbReference>
<dbReference type="SUPFAM" id="SSF53474">
    <property type="entry name" value="alpha/beta-Hydrolases"/>
    <property type="match status" value="1"/>
</dbReference>
<dbReference type="InterPro" id="IPR039448">
    <property type="entry name" value="Beta_helix"/>
</dbReference>
<dbReference type="SUPFAM" id="SSF49299">
    <property type="entry name" value="PKD domain"/>
    <property type="match status" value="12"/>
</dbReference>
<dbReference type="Pfam" id="PF13229">
    <property type="entry name" value="Beta_helix"/>
    <property type="match status" value="1"/>
</dbReference>